<dbReference type="Pfam" id="PF13934">
    <property type="entry name" value="ELYS"/>
    <property type="match status" value="1"/>
</dbReference>
<feature type="compositionally biased region" description="Polar residues" evidence="3">
    <location>
        <begin position="664"/>
        <end position="681"/>
    </location>
</feature>
<comment type="caution">
    <text evidence="5">The sequence shown here is derived from an EMBL/GenBank/DDBJ whole genome shotgun (WGS) entry which is preliminary data.</text>
</comment>
<dbReference type="InterPro" id="IPR025151">
    <property type="entry name" value="ELYS_dom"/>
</dbReference>
<sequence>MENGTDNGRNFSYLTYFDISNNFAWRASRPQEIEQRRAMLDDSLIYDILLRSGGIRSPDILYPPRDEHSLIRLLEAIENSHYDMLKKDCLVYFLLKWHQDGREERFATQKCIPPQFSALADAYWHLDSGINLTRGVSILADARLNRDYASKILQAISLSADAPALIRKYVRTAKPPLTEPDDIELFTIALADSSLLEAWQFQRTFHESNEIRPRLLHKILEWCILPKPRPAALMQLLSLPLSAFEESTLHLYVSRPPATLPSDALPLFQDLICVRLIQLGRYVDAIRMDRQFTSSKVGTNTRQTQERSKMVQDLYDALPAIERAFIDAELAEKVTPNRPEKPSQKAPVGEDVDMTQSWEEIRPSDLHTSTSKLPPTRPIPERAHAPRFGGPIPALPTLPTVPQLSNMLGVSATTHRQSFPPPTLPVAFSSPSGSRPRHSLSNTAGRLALGAMPHVSSPLSGVNFPIQGSSQPAKPAGNPFISANQQPNAFYTPPPKANGHAKPLFPLPAPREAPPAKPDATTTEPEKPDGDTQMEGDEGEDQKQMEEEPGAPEPEPEPEPQPAEERELGFSIFGNDLSSWTNIENKFPGTSPEPAAAPTAQVPQSQSLSASISMKRKVPGSFGDDDEDEDMDEAVDPYGDRTQTPAATKDGQEEEEDEEEVITARTTRSSRQSISARSTASRTHKKARSKRTESKDRGVRGRPSIPGTLIDDNDQEEEDHVAPLRSTKASASGRKSTAGMAGRTSRGSTAEDLADELGEGVQTRRRSSRLTASGAGPGSFTGEPEASPKKLSTRARKPTAKAATGGTRKKRT</sequence>
<dbReference type="OrthoDB" id="20729at2759"/>
<protein>
    <recommendedName>
        <fullName evidence="4">ELYS-like domain-containing protein</fullName>
    </recommendedName>
</protein>
<proteinExistence type="predicted"/>
<evidence type="ECO:0000256" key="3">
    <source>
        <dbReference type="SAM" id="MobiDB-lite"/>
    </source>
</evidence>
<comment type="subcellular location">
    <subcellularLocation>
        <location evidence="1">Nucleus</location>
    </subcellularLocation>
</comment>
<feature type="compositionally biased region" description="Acidic residues" evidence="3">
    <location>
        <begin position="547"/>
        <end position="558"/>
    </location>
</feature>
<feature type="region of interest" description="Disordered" evidence="3">
    <location>
        <begin position="462"/>
        <end position="812"/>
    </location>
</feature>
<feature type="domain" description="ELYS-like" evidence="4">
    <location>
        <begin position="44"/>
        <end position="254"/>
    </location>
</feature>
<dbReference type="Proteomes" id="UP000807342">
    <property type="component" value="Unassembled WGS sequence"/>
</dbReference>
<dbReference type="EMBL" id="MU151295">
    <property type="protein sequence ID" value="KAF9445542.1"/>
    <property type="molecule type" value="Genomic_DNA"/>
</dbReference>
<feature type="compositionally biased region" description="Acidic residues" evidence="3">
    <location>
        <begin position="652"/>
        <end position="661"/>
    </location>
</feature>
<dbReference type="GO" id="GO:0005634">
    <property type="term" value="C:nucleus"/>
    <property type="evidence" value="ECO:0007669"/>
    <property type="project" value="UniProtKB-SubCell"/>
</dbReference>
<gene>
    <name evidence="5" type="ORF">P691DRAFT_734816</name>
</gene>
<feature type="compositionally biased region" description="Pro residues" evidence="3">
    <location>
        <begin position="505"/>
        <end position="517"/>
    </location>
</feature>
<reference evidence="5" key="1">
    <citation type="submission" date="2020-11" db="EMBL/GenBank/DDBJ databases">
        <authorList>
            <consortium name="DOE Joint Genome Institute"/>
            <person name="Ahrendt S."/>
            <person name="Riley R."/>
            <person name="Andreopoulos W."/>
            <person name="Labutti K."/>
            <person name="Pangilinan J."/>
            <person name="Ruiz-Duenas F.J."/>
            <person name="Barrasa J.M."/>
            <person name="Sanchez-Garcia M."/>
            <person name="Camarero S."/>
            <person name="Miyauchi S."/>
            <person name="Serrano A."/>
            <person name="Linde D."/>
            <person name="Babiker R."/>
            <person name="Drula E."/>
            <person name="Ayuso-Fernandez I."/>
            <person name="Pacheco R."/>
            <person name="Padilla G."/>
            <person name="Ferreira P."/>
            <person name="Barriuso J."/>
            <person name="Kellner H."/>
            <person name="Castanera R."/>
            <person name="Alfaro M."/>
            <person name="Ramirez L."/>
            <person name="Pisabarro A.G."/>
            <person name="Kuo A."/>
            <person name="Tritt A."/>
            <person name="Lipzen A."/>
            <person name="He G."/>
            <person name="Yan M."/>
            <person name="Ng V."/>
            <person name="Cullen D."/>
            <person name="Martin F."/>
            <person name="Rosso M.-N."/>
            <person name="Henrissat B."/>
            <person name="Hibbett D."/>
            <person name="Martinez A.T."/>
            <person name="Grigoriev I.V."/>
        </authorList>
    </citation>
    <scope>NUCLEOTIDE SEQUENCE</scope>
    <source>
        <strain evidence="5">MF-IS2</strain>
    </source>
</reference>
<feature type="compositionally biased region" description="Polar residues" evidence="3">
    <location>
        <begin position="601"/>
        <end position="612"/>
    </location>
</feature>
<evidence type="ECO:0000256" key="1">
    <source>
        <dbReference type="ARBA" id="ARBA00004123"/>
    </source>
</evidence>
<evidence type="ECO:0000259" key="4">
    <source>
        <dbReference type="Pfam" id="PF13934"/>
    </source>
</evidence>
<keyword evidence="2" id="KW-0539">Nucleus</keyword>
<evidence type="ECO:0000313" key="5">
    <source>
        <dbReference type="EMBL" id="KAF9445542.1"/>
    </source>
</evidence>
<organism evidence="5 6">
    <name type="scientific">Macrolepiota fuliginosa MF-IS2</name>
    <dbReference type="NCBI Taxonomy" id="1400762"/>
    <lineage>
        <taxon>Eukaryota</taxon>
        <taxon>Fungi</taxon>
        <taxon>Dikarya</taxon>
        <taxon>Basidiomycota</taxon>
        <taxon>Agaricomycotina</taxon>
        <taxon>Agaricomycetes</taxon>
        <taxon>Agaricomycetidae</taxon>
        <taxon>Agaricales</taxon>
        <taxon>Agaricineae</taxon>
        <taxon>Agaricaceae</taxon>
        <taxon>Macrolepiota</taxon>
    </lineage>
</organism>
<feature type="compositionally biased region" description="Acidic residues" evidence="3">
    <location>
        <begin position="623"/>
        <end position="635"/>
    </location>
</feature>
<dbReference type="AlphaFoldDB" id="A0A9P5X8Z6"/>
<evidence type="ECO:0000313" key="6">
    <source>
        <dbReference type="Proteomes" id="UP000807342"/>
    </source>
</evidence>
<name>A0A9P5X8Z6_9AGAR</name>
<evidence type="ECO:0000256" key="2">
    <source>
        <dbReference type="ARBA" id="ARBA00023242"/>
    </source>
</evidence>
<feature type="compositionally biased region" description="Basic and acidic residues" evidence="3">
    <location>
        <begin position="690"/>
        <end position="699"/>
    </location>
</feature>
<accession>A0A9P5X8Z6</accession>
<feature type="region of interest" description="Disordered" evidence="3">
    <location>
        <begin position="332"/>
        <end position="351"/>
    </location>
</feature>
<keyword evidence="6" id="KW-1185">Reference proteome</keyword>